<name>A0A117IEB2_MYCFO</name>
<evidence type="ECO:0000313" key="2">
    <source>
        <dbReference type="Proteomes" id="UP000069705"/>
    </source>
</evidence>
<sequence length="99" mass="10684">MLGVVLLGQLDADVLQFQRGQGQALALDPGEDLPDQVALHAVGLDQDKGLLSHEQRAYRSVTALRHFGTPSDPALRRSYRTAIRWTVADRAAGHGPACV</sequence>
<gene>
    <name evidence="1" type="ORF">RMCFA_2548</name>
</gene>
<evidence type="ECO:0000313" key="1">
    <source>
        <dbReference type="EMBL" id="GAT02436.1"/>
    </source>
</evidence>
<dbReference type="EMBL" id="BCSZ01000023">
    <property type="protein sequence ID" value="GAT02436.1"/>
    <property type="molecule type" value="Genomic_DNA"/>
</dbReference>
<reference evidence="1 2" key="1">
    <citation type="journal article" date="2016" name="Genome Announc.">
        <title>Draft Genome Sequences of Five Rapidly Growing Mycobacterium Species, M. thermoresistibile, M. fortuitum subsp. acetamidolyticum, M. canariasense, M. brisbanense, and M. novocastrense.</title>
        <authorList>
            <person name="Katahira K."/>
            <person name="Ogura Y."/>
            <person name="Gotoh Y."/>
            <person name="Hayashi T."/>
        </authorList>
    </citation>
    <scope>NUCLEOTIDE SEQUENCE [LARGE SCALE GENOMIC DNA]</scope>
    <source>
        <strain evidence="1 2">JCM6368</strain>
    </source>
</reference>
<proteinExistence type="predicted"/>
<organism evidence="1 2">
    <name type="scientific">Mycolicibacterium fortuitum subsp. acetamidolyticum</name>
    <dbReference type="NCBI Taxonomy" id="144550"/>
    <lineage>
        <taxon>Bacteria</taxon>
        <taxon>Bacillati</taxon>
        <taxon>Actinomycetota</taxon>
        <taxon>Actinomycetes</taxon>
        <taxon>Mycobacteriales</taxon>
        <taxon>Mycobacteriaceae</taxon>
        <taxon>Mycolicibacterium</taxon>
    </lineage>
</organism>
<dbReference type="Proteomes" id="UP000069705">
    <property type="component" value="Unassembled WGS sequence"/>
</dbReference>
<comment type="caution">
    <text evidence="1">The sequence shown here is derived from an EMBL/GenBank/DDBJ whole genome shotgun (WGS) entry which is preliminary data.</text>
</comment>
<reference evidence="2" key="2">
    <citation type="submission" date="2016-02" db="EMBL/GenBank/DDBJ databases">
        <title>Draft genome sequence of five rapidly growing Mycobacterium species.</title>
        <authorList>
            <person name="Katahira K."/>
            <person name="Gotou Y."/>
            <person name="Iida K."/>
            <person name="Ogura Y."/>
            <person name="Hayashi T."/>
        </authorList>
    </citation>
    <scope>NUCLEOTIDE SEQUENCE [LARGE SCALE GENOMIC DNA]</scope>
    <source>
        <strain evidence="2">JCM6368</strain>
    </source>
</reference>
<protein>
    <submittedName>
        <fullName evidence="1">Uncharacterized protein</fullName>
    </submittedName>
</protein>
<dbReference type="AlphaFoldDB" id="A0A117IEB2"/>
<accession>A0A117IEB2</accession>